<organism evidence="2">
    <name type="scientific">candidate division WOR-3 bacterium</name>
    <dbReference type="NCBI Taxonomy" id="2052148"/>
    <lineage>
        <taxon>Bacteria</taxon>
        <taxon>Bacteria division WOR-3</taxon>
    </lineage>
</organism>
<dbReference type="SUPFAM" id="SSF49464">
    <property type="entry name" value="Carboxypeptidase regulatory domain-like"/>
    <property type="match status" value="1"/>
</dbReference>
<dbReference type="InterPro" id="IPR022409">
    <property type="entry name" value="PKD/Chitinase_dom"/>
</dbReference>
<feature type="domain" description="PKD" evidence="1">
    <location>
        <begin position="126"/>
        <end position="185"/>
    </location>
</feature>
<dbReference type="CDD" id="cd00146">
    <property type="entry name" value="PKD"/>
    <property type="match status" value="1"/>
</dbReference>
<dbReference type="Pfam" id="PF18911">
    <property type="entry name" value="PKD_4"/>
    <property type="match status" value="1"/>
</dbReference>
<reference evidence="2" key="1">
    <citation type="journal article" date="2020" name="mSystems">
        <title>Genome- and Community-Level Interaction Insights into Carbon Utilization and Element Cycling Functions of Hydrothermarchaeota in Hydrothermal Sediment.</title>
        <authorList>
            <person name="Zhou Z."/>
            <person name="Liu Y."/>
            <person name="Xu W."/>
            <person name="Pan J."/>
            <person name="Luo Z.H."/>
            <person name="Li M."/>
        </authorList>
    </citation>
    <scope>NUCLEOTIDE SEQUENCE [LARGE SCALE GENOMIC DNA]</scope>
    <source>
        <strain evidence="2">HyVt-96</strain>
    </source>
</reference>
<dbReference type="Gene3D" id="2.60.40.10">
    <property type="entry name" value="Immunoglobulins"/>
    <property type="match status" value="1"/>
</dbReference>
<dbReference type="InterPro" id="IPR008969">
    <property type="entry name" value="CarboxyPept-like_regulatory"/>
</dbReference>
<sequence length="185" mass="20147">MHRVVSILIILTLIFTFTPAVGLRQPVGIAGYVYFQGQPVQGATVVVTNLATGENDSAITDSNGIFTASLYGADGDIIEGVAVYDNQTGSNQVVVDLNLTTQWLNISIGGGLVARFSYYPPNPRPNEPVHFYDRSDGNIVAWLWNFGDGTTGTGKNPTHTYTQEGTFTITLEIRDANNNFDRTQR</sequence>
<gene>
    <name evidence="2" type="ORF">ENL43_01120</name>
</gene>
<comment type="caution">
    <text evidence="2">The sequence shown here is derived from an EMBL/GenBank/DDBJ whole genome shotgun (WGS) entry which is preliminary data.</text>
</comment>
<dbReference type="InterPro" id="IPR013783">
    <property type="entry name" value="Ig-like_fold"/>
</dbReference>
<dbReference type="InterPro" id="IPR035986">
    <property type="entry name" value="PKD_dom_sf"/>
</dbReference>
<dbReference type="Proteomes" id="UP000886050">
    <property type="component" value="Unassembled WGS sequence"/>
</dbReference>
<name>A0A7V5LT53_UNCW3</name>
<dbReference type="SMART" id="SM00089">
    <property type="entry name" value="PKD"/>
    <property type="match status" value="1"/>
</dbReference>
<dbReference type="AlphaFoldDB" id="A0A7V5LT53"/>
<evidence type="ECO:0000259" key="1">
    <source>
        <dbReference type="PROSITE" id="PS50093"/>
    </source>
</evidence>
<proteinExistence type="predicted"/>
<dbReference type="EMBL" id="DRTX01000066">
    <property type="protein sequence ID" value="HHF52950.1"/>
    <property type="molecule type" value="Genomic_DNA"/>
</dbReference>
<protein>
    <submittedName>
        <fullName evidence="2">PKD domain-containing protein</fullName>
    </submittedName>
</protein>
<feature type="non-terminal residue" evidence="2">
    <location>
        <position position="185"/>
    </location>
</feature>
<evidence type="ECO:0000313" key="2">
    <source>
        <dbReference type="EMBL" id="HHF52950.1"/>
    </source>
</evidence>
<dbReference type="InterPro" id="IPR000601">
    <property type="entry name" value="PKD_dom"/>
</dbReference>
<dbReference type="PROSITE" id="PS50093">
    <property type="entry name" value="PKD"/>
    <property type="match status" value="1"/>
</dbReference>
<accession>A0A7V5LT53</accession>
<dbReference type="SUPFAM" id="SSF49299">
    <property type="entry name" value="PKD domain"/>
    <property type="match status" value="1"/>
</dbReference>